<sequence>MRSKRHGGSPGARGGHRIAAVAVTAALTLAPAVPAAAETSSQPGEVPAVVSGPLPEVAALDPGKIDLADFTGLEQQIAPYLANLARLANSVNDDSTVNYGYITCNCWRTGQGPNDARVMENVLTLAYFYTADRPWNPYYRDEALRKRLEAALQFMLGTQNADGSFPQGGGDVHSRAATGFALELYAIMLELFDADGTIDPALVSSLTEAMKAAGRWFLEDEEVWGPRGSQFANQVAGGLVGISRLLDRLDDPALRTRFQERLADHERIAQSEAGFFRDGTVAHRYSLEVHAEDLAGWGDPATRATIDRMQTRYMDWAQYNLLYDTRLDGYFINTAIDSRHRGWNYAGELPIGSNNLWGSTIPQARAYATTQEEIRKRRAAFAEAGWQTSVAPLIAPTWAYLDPSIIRDVALKEEYYPAAAERRAAVDTLRPYAGAPYTEYRADSVTGQRFVFAKRPAYVVGMGFGKHVNTQYGFWDNQRFGLNYLYDPKLGVVVQGQNAPQIGAPRTRPVEAELSWGTGWVAADGVHFDAYDQPVPEFFRDGSPVDPAAVDDLDALEIRYAAAGSPVTKSVTLGDKLTVRVEGSGDFFERIPLVLEEDDTLQWIGGGPVEVGSRAGAEGVSGVVVNRDGRSVEIRWTGAGAATVWPSAFPVAGGKRTLQVVDIKAAGTLSYDIRVVDDACAGSDERARVFIGSRDTGVANADDGTGCTVADLLRADEQWESRSAFVVHVTKTSAALARKGVLSRRDAARLVAAAARSDVGRDLVTATPETANVVAGQELTVRVSGRSIGKATVSGPCLTGDATASGPGDLKVTVRETTLPGSCRLDVETLRTTGTTEIDTLALQIVPDAEGVVFRDGFSSAAATSEAWTAVDGTWAVADGVYRQQDTTRTGWKSVVDDLRVADGFVETGIDFRTLATSTAFGGVQVRTAKPGDAYTQSGYMVYLRPNGSVDVFRAGTGVIATGSGAAVTGPTTLRVELRGAEIRAFVGGETTPRVTVTDPNPITGPGSVQLVTGRAAVDFDNVRVATALP</sequence>
<protein>
    <submittedName>
        <fullName evidence="1">Uncharacterized protein</fullName>
    </submittedName>
</protein>
<dbReference type="SUPFAM" id="SSF81853">
    <property type="entry name" value="Family 10 polysaccharide lyase"/>
    <property type="match status" value="1"/>
</dbReference>
<organism evidence="1 2">
    <name type="scientific">Streptosporangium fragile</name>
    <dbReference type="NCBI Taxonomy" id="46186"/>
    <lineage>
        <taxon>Bacteria</taxon>
        <taxon>Bacillati</taxon>
        <taxon>Actinomycetota</taxon>
        <taxon>Actinomycetes</taxon>
        <taxon>Streptosporangiales</taxon>
        <taxon>Streptosporangiaceae</taxon>
        <taxon>Streptosporangium</taxon>
    </lineage>
</organism>
<evidence type="ECO:0000313" key="2">
    <source>
        <dbReference type="Proteomes" id="UP001500831"/>
    </source>
</evidence>
<accession>A0ABN3W3R3</accession>
<dbReference type="Proteomes" id="UP001500831">
    <property type="component" value="Unassembled WGS sequence"/>
</dbReference>
<comment type="caution">
    <text evidence="1">The sequence shown here is derived from an EMBL/GenBank/DDBJ whole genome shotgun (WGS) entry which is preliminary data.</text>
</comment>
<evidence type="ECO:0000313" key="1">
    <source>
        <dbReference type="EMBL" id="GAA2892944.1"/>
    </source>
</evidence>
<reference evidence="1 2" key="1">
    <citation type="journal article" date="2019" name="Int. J. Syst. Evol. Microbiol.">
        <title>The Global Catalogue of Microorganisms (GCM) 10K type strain sequencing project: providing services to taxonomists for standard genome sequencing and annotation.</title>
        <authorList>
            <consortium name="The Broad Institute Genomics Platform"/>
            <consortium name="The Broad Institute Genome Sequencing Center for Infectious Disease"/>
            <person name="Wu L."/>
            <person name="Ma J."/>
        </authorList>
    </citation>
    <scope>NUCLEOTIDE SEQUENCE [LARGE SCALE GENOMIC DNA]</scope>
    <source>
        <strain evidence="1 2">JCM 6242</strain>
    </source>
</reference>
<name>A0ABN3W3R3_9ACTN</name>
<gene>
    <name evidence="1" type="ORF">GCM10010517_57460</name>
</gene>
<dbReference type="EMBL" id="BAAAVI010000050">
    <property type="protein sequence ID" value="GAA2892944.1"/>
    <property type="molecule type" value="Genomic_DNA"/>
</dbReference>
<dbReference type="RefSeq" id="WP_344978116.1">
    <property type="nucleotide sequence ID" value="NZ_BAAAVI010000050.1"/>
</dbReference>
<dbReference type="Gene3D" id="2.60.120.560">
    <property type="entry name" value="Exo-inulinase, domain 1"/>
    <property type="match status" value="1"/>
</dbReference>
<keyword evidence="2" id="KW-1185">Reference proteome</keyword>
<proteinExistence type="predicted"/>